<dbReference type="GO" id="GO:0046872">
    <property type="term" value="F:metal ion binding"/>
    <property type="evidence" value="ECO:0007669"/>
    <property type="project" value="UniProtKB-KW"/>
</dbReference>
<dbReference type="SFLD" id="SFLDG01091">
    <property type="entry name" value="uncharacterized_CHP01210-like"/>
    <property type="match status" value="1"/>
</dbReference>
<feature type="domain" description="Radical SAM core" evidence="7">
    <location>
        <begin position="14"/>
        <end position="258"/>
    </location>
</feature>
<keyword evidence="6" id="KW-0411">Iron-sulfur</keyword>
<dbReference type="InterPro" id="IPR005911">
    <property type="entry name" value="YhcC-like"/>
</dbReference>
<keyword evidence="9" id="KW-1185">Reference proteome</keyword>
<dbReference type="GO" id="GO:0051539">
    <property type="term" value="F:4 iron, 4 sulfur cluster binding"/>
    <property type="evidence" value="ECO:0007669"/>
    <property type="project" value="UniProtKB-KW"/>
</dbReference>
<dbReference type="EMBL" id="CP003359">
    <property type="protein sequence ID" value="AGB40250.1"/>
    <property type="molecule type" value="Genomic_DNA"/>
</dbReference>
<dbReference type="PANTHER" id="PTHR11135:SF1">
    <property type="entry name" value="PROTEIN YHCC"/>
    <property type="match status" value="1"/>
</dbReference>
<dbReference type="AlphaFoldDB" id="L0K6T9"/>
<dbReference type="SMART" id="SM00729">
    <property type="entry name" value="Elp3"/>
    <property type="match status" value="1"/>
</dbReference>
<sequence>MTKYYKYSNYLKDKYGAKTYKLPVNLPLTCPNRDGFLGAGGCSYCGEEGASFEEASPTPVKEQLLEIKEPIAKKYNAQQFIAYFQNFTNTYLPLNELLDNIAQALEVEDIVEIALATRPDCINQEYIEGIVDLIENNAPEVKLNLELGLQSVNYHTLKEINRGHSLAEFIAAVNLAKKYEVDTGVHLILNLPGDNKLDTIESAKVVSALEVDNVKLHALYLREDTELGAEYQKGELEMISLEEYLDRVITFLEYLDPKIGVQRLLGKAPQEGTLFVNWGYNYSEVNNFILEEMEERDTYQGRKFAYLEGKALRQFSK</sequence>
<dbReference type="SFLD" id="SFLDS00029">
    <property type="entry name" value="Radical_SAM"/>
    <property type="match status" value="1"/>
</dbReference>
<evidence type="ECO:0000256" key="2">
    <source>
        <dbReference type="ARBA" id="ARBA00022485"/>
    </source>
</evidence>
<evidence type="ECO:0000256" key="5">
    <source>
        <dbReference type="ARBA" id="ARBA00023004"/>
    </source>
</evidence>
<dbReference type="KEGG" id="hhl:Halha_0238"/>
<dbReference type="InterPro" id="IPR032432">
    <property type="entry name" value="Radical_SAM_C"/>
</dbReference>
<dbReference type="OrthoDB" id="9801689at2"/>
<keyword evidence="4" id="KW-0479">Metal-binding</keyword>
<dbReference type="PATRIC" id="fig|748449.3.peg.216"/>
<dbReference type="InterPro" id="IPR007197">
    <property type="entry name" value="rSAM"/>
</dbReference>
<name>L0K6T9_HALHC</name>
<evidence type="ECO:0000313" key="9">
    <source>
        <dbReference type="Proteomes" id="UP000010880"/>
    </source>
</evidence>
<dbReference type="InterPro" id="IPR023404">
    <property type="entry name" value="rSAM_horseshoe"/>
</dbReference>
<evidence type="ECO:0000256" key="6">
    <source>
        <dbReference type="ARBA" id="ARBA00023014"/>
    </source>
</evidence>
<dbReference type="SFLD" id="SFLDG01086">
    <property type="entry name" value="elongater_protein-like"/>
    <property type="match status" value="1"/>
</dbReference>
<keyword evidence="2" id="KW-0004">4Fe-4S</keyword>
<dbReference type="NCBIfam" id="TIGR01212">
    <property type="entry name" value="TIGR01212 family radical SAM protein"/>
    <property type="match status" value="1"/>
</dbReference>
<dbReference type="InterPro" id="IPR039661">
    <property type="entry name" value="ELP3"/>
</dbReference>
<proteinExistence type="predicted"/>
<dbReference type="PANTHER" id="PTHR11135">
    <property type="entry name" value="HISTONE ACETYLTRANSFERASE-RELATED"/>
    <property type="match status" value="1"/>
</dbReference>
<evidence type="ECO:0000256" key="3">
    <source>
        <dbReference type="ARBA" id="ARBA00022691"/>
    </source>
</evidence>
<dbReference type="Gene3D" id="3.80.30.20">
    <property type="entry name" value="tm_1862 like domain"/>
    <property type="match status" value="1"/>
</dbReference>
<gene>
    <name evidence="8" type="ordered locus">Halha_0238</name>
</gene>
<accession>L0K6T9</accession>
<dbReference type="InterPro" id="IPR006638">
    <property type="entry name" value="Elp3/MiaA/NifB-like_rSAM"/>
</dbReference>
<dbReference type="eggNOG" id="COG1242">
    <property type="taxonomic scope" value="Bacteria"/>
</dbReference>
<dbReference type="GO" id="GO:0003824">
    <property type="term" value="F:catalytic activity"/>
    <property type="evidence" value="ECO:0007669"/>
    <property type="project" value="InterPro"/>
</dbReference>
<dbReference type="Pfam" id="PF04055">
    <property type="entry name" value="Radical_SAM"/>
    <property type="match status" value="1"/>
</dbReference>
<dbReference type="RefSeq" id="WP_015325976.1">
    <property type="nucleotide sequence ID" value="NC_019978.1"/>
</dbReference>
<evidence type="ECO:0000313" key="8">
    <source>
        <dbReference type="EMBL" id="AGB40250.1"/>
    </source>
</evidence>
<organism evidence="8 9">
    <name type="scientific">Halobacteroides halobius (strain ATCC 35273 / DSM 5150 / MD-1)</name>
    <dbReference type="NCBI Taxonomy" id="748449"/>
    <lineage>
        <taxon>Bacteria</taxon>
        <taxon>Bacillati</taxon>
        <taxon>Bacillota</taxon>
        <taxon>Clostridia</taxon>
        <taxon>Halanaerobiales</taxon>
        <taxon>Halobacteroidaceae</taxon>
        <taxon>Halobacteroides</taxon>
    </lineage>
</organism>
<dbReference type="STRING" id="748449.Halha_0238"/>
<dbReference type="PROSITE" id="PS51918">
    <property type="entry name" value="RADICAL_SAM"/>
    <property type="match status" value="1"/>
</dbReference>
<dbReference type="Pfam" id="PF16199">
    <property type="entry name" value="Radical_SAM_C"/>
    <property type="match status" value="1"/>
</dbReference>
<protein>
    <submittedName>
        <fullName evidence="8">Radical SAM protein, TIGR01212 family</fullName>
    </submittedName>
</protein>
<reference evidence="9" key="1">
    <citation type="submission" date="2012-02" db="EMBL/GenBank/DDBJ databases">
        <title>The complete genome of Halobacteroides halobius DSM 5150.</title>
        <authorList>
            <person name="Lucas S."/>
            <person name="Copeland A."/>
            <person name="Lapidus A."/>
            <person name="Glavina del Rio T."/>
            <person name="Dalin E."/>
            <person name="Tice H."/>
            <person name="Bruce D."/>
            <person name="Goodwin L."/>
            <person name="Pitluck S."/>
            <person name="Peters L."/>
            <person name="Mikhailova N."/>
            <person name="Gu W."/>
            <person name="Kyrpides N."/>
            <person name="Mavromatis K."/>
            <person name="Ivanova N."/>
            <person name="Brettin T."/>
            <person name="Detter J.C."/>
            <person name="Han C."/>
            <person name="Larimer F."/>
            <person name="Land M."/>
            <person name="Hauser L."/>
            <person name="Markowitz V."/>
            <person name="Cheng J.-F."/>
            <person name="Hugenholtz P."/>
            <person name="Woyke T."/>
            <person name="Wu D."/>
            <person name="Tindall B."/>
            <person name="Pomrenke H."/>
            <person name="Brambilla E."/>
            <person name="Klenk H.-P."/>
            <person name="Eisen J.A."/>
        </authorList>
    </citation>
    <scope>NUCLEOTIDE SEQUENCE [LARGE SCALE GENOMIC DNA]</scope>
    <source>
        <strain evidence="9">ATCC 35273 / DSM 5150 / MD-1</strain>
    </source>
</reference>
<dbReference type="Proteomes" id="UP000010880">
    <property type="component" value="Chromosome"/>
</dbReference>
<dbReference type="InterPro" id="IPR058240">
    <property type="entry name" value="rSAM_sf"/>
</dbReference>
<dbReference type="HOGENOM" id="CLU_060920_0_0_9"/>
<comment type="cofactor">
    <cofactor evidence="1">
        <name>[4Fe-4S] cluster</name>
        <dbReference type="ChEBI" id="CHEBI:49883"/>
    </cofactor>
</comment>
<evidence type="ECO:0000256" key="1">
    <source>
        <dbReference type="ARBA" id="ARBA00001966"/>
    </source>
</evidence>
<evidence type="ECO:0000259" key="7">
    <source>
        <dbReference type="PROSITE" id="PS51918"/>
    </source>
</evidence>
<keyword evidence="5" id="KW-0408">Iron</keyword>
<evidence type="ECO:0000256" key="4">
    <source>
        <dbReference type="ARBA" id="ARBA00022723"/>
    </source>
</evidence>
<dbReference type="SUPFAM" id="SSF102114">
    <property type="entry name" value="Radical SAM enzymes"/>
    <property type="match status" value="1"/>
</dbReference>
<keyword evidence="3" id="KW-0949">S-adenosyl-L-methionine</keyword>